<dbReference type="PANTHER" id="PTHR35125:SF2">
    <property type="entry name" value="PROTEIN PATRONUS 2-LIKE"/>
    <property type="match status" value="1"/>
</dbReference>
<reference evidence="1 2" key="1">
    <citation type="submission" date="2017-09" db="EMBL/GenBank/DDBJ databases">
        <title>WGS assembly of Aquilegia coerulea Goldsmith.</title>
        <authorList>
            <person name="Hodges S."/>
            <person name="Kramer E."/>
            <person name="Nordborg M."/>
            <person name="Tomkins J."/>
            <person name="Borevitz J."/>
            <person name="Derieg N."/>
            <person name="Yan J."/>
            <person name="Mihaltcheva S."/>
            <person name="Hayes R.D."/>
            <person name="Rokhsar D."/>
        </authorList>
    </citation>
    <scope>NUCLEOTIDE SEQUENCE [LARGE SCALE GENOMIC DNA]</scope>
    <source>
        <strain evidence="2">cv. Goldsmith</strain>
    </source>
</reference>
<dbReference type="InParanoid" id="A0A2G5F507"/>
<evidence type="ECO:0000313" key="1">
    <source>
        <dbReference type="EMBL" id="PIA63040.1"/>
    </source>
</evidence>
<keyword evidence="2" id="KW-1185">Reference proteome</keyword>
<accession>A0A2G5F507</accession>
<dbReference type="Proteomes" id="UP000230069">
    <property type="component" value="Unassembled WGS sequence"/>
</dbReference>
<protein>
    <submittedName>
        <fullName evidence="1">Uncharacterized protein</fullName>
    </submittedName>
</protein>
<dbReference type="EMBL" id="KZ305019">
    <property type="protein sequence ID" value="PIA63040.1"/>
    <property type="molecule type" value="Genomic_DNA"/>
</dbReference>
<gene>
    <name evidence="1" type="ORF">AQUCO_00200815v1</name>
</gene>
<proteinExistence type="predicted"/>
<dbReference type="InterPro" id="IPR039326">
    <property type="entry name" value="Patronus"/>
</dbReference>
<name>A0A2G5F507_AQUCA</name>
<dbReference type="GO" id="GO:0007346">
    <property type="term" value="P:regulation of mitotic cell cycle"/>
    <property type="evidence" value="ECO:0007669"/>
    <property type="project" value="InterPro"/>
</dbReference>
<organism evidence="1 2">
    <name type="scientific">Aquilegia coerulea</name>
    <name type="common">Rocky mountain columbine</name>
    <dbReference type="NCBI Taxonomy" id="218851"/>
    <lineage>
        <taxon>Eukaryota</taxon>
        <taxon>Viridiplantae</taxon>
        <taxon>Streptophyta</taxon>
        <taxon>Embryophyta</taxon>
        <taxon>Tracheophyta</taxon>
        <taxon>Spermatophyta</taxon>
        <taxon>Magnoliopsida</taxon>
        <taxon>Ranunculales</taxon>
        <taxon>Ranunculaceae</taxon>
        <taxon>Thalictroideae</taxon>
        <taxon>Aquilegia</taxon>
    </lineage>
</organism>
<dbReference type="OrthoDB" id="1902316at2759"/>
<dbReference type="AlphaFoldDB" id="A0A2G5F507"/>
<sequence length="229" mass="25008">MATRGLHMIQDENMNVNHGGVSLGNQTNVSKAQKKLMLGGSKPLSNITNSGKPSRPNVLKKNLPMKANDVGQLCGYEGATVARQSDVRGTRKKAGPSGRRALADISNSKKLLPHQAVKKTCSMKLDDIAEEGFLHNHQVCIDTMRRGMDLHCFDDDFLMGLGSPPVLPKSDHPKADFSSPPRFMEYEVVPELLNESDLSPKGGILDMIPSPSPLHIRYQSPSLELLMSP</sequence>
<evidence type="ECO:0000313" key="2">
    <source>
        <dbReference type="Proteomes" id="UP000230069"/>
    </source>
</evidence>
<dbReference type="PANTHER" id="PTHR35125">
    <property type="entry name" value="NEURON NAVIGATOR 1-LIKE-RELATED"/>
    <property type="match status" value="1"/>
</dbReference>